<accession>A0ABS4DGM2</accession>
<dbReference type="Pfam" id="PF13561">
    <property type="entry name" value="adh_short_C2"/>
    <property type="match status" value="1"/>
</dbReference>
<evidence type="ECO:0000313" key="3">
    <source>
        <dbReference type="EMBL" id="MBP1468582.1"/>
    </source>
</evidence>
<dbReference type="NCBIfam" id="NF005559">
    <property type="entry name" value="PRK07231.1"/>
    <property type="match status" value="1"/>
</dbReference>
<organism evidence="3 4">
    <name type="scientific">Candidatus Chloroploca mongolica</name>
    <dbReference type="NCBI Taxonomy" id="2528176"/>
    <lineage>
        <taxon>Bacteria</taxon>
        <taxon>Bacillati</taxon>
        <taxon>Chloroflexota</taxon>
        <taxon>Chloroflexia</taxon>
        <taxon>Chloroflexales</taxon>
        <taxon>Chloroflexineae</taxon>
        <taxon>Oscillochloridaceae</taxon>
        <taxon>Candidatus Chloroploca</taxon>
    </lineage>
</organism>
<keyword evidence="2" id="KW-0560">Oxidoreductase</keyword>
<keyword evidence="4" id="KW-1185">Reference proteome</keyword>
<evidence type="ECO:0000256" key="2">
    <source>
        <dbReference type="ARBA" id="ARBA00023002"/>
    </source>
</evidence>
<dbReference type="PRINTS" id="PR00080">
    <property type="entry name" value="SDRFAMILY"/>
</dbReference>
<comment type="similarity">
    <text evidence="1">Belongs to the short-chain dehydrogenases/reductases (SDR) family.</text>
</comment>
<dbReference type="InterPro" id="IPR002347">
    <property type="entry name" value="SDR_fam"/>
</dbReference>
<dbReference type="NCBIfam" id="NF009466">
    <property type="entry name" value="PRK12826.1-2"/>
    <property type="match status" value="1"/>
</dbReference>
<evidence type="ECO:0000256" key="1">
    <source>
        <dbReference type="ARBA" id="ARBA00006484"/>
    </source>
</evidence>
<reference evidence="3 4" key="1">
    <citation type="submission" date="2021-03" db="EMBL/GenBank/DDBJ databases">
        <authorList>
            <person name="Grouzdev D.S."/>
        </authorList>
    </citation>
    <scope>NUCLEOTIDE SEQUENCE [LARGE SCALE GENOMIC DNA]</scope>
    <source>
        <strain evidence="3 4">M50-1</strain>
    </source>
</reference>
<dbReference type="PANTHER" id="PTHR24321:SF8">
    <property type="entry name" value="ESTRADIOL 17-BETA-DEHYDROGENASE 8-RELATED"/>
    <property type="match status" value="1"/>
</dbReference>
<dbReference type="PROSITE" id="PS00061">
    <property type="entry name" value="ADH_SHORT"/>
    <property type="match status" value="1"/>
</dbReference>
<protein>
    <submittedName>
        <fullName evidence="3">SDR family oxidoreductase</fullName>
    </submittedName>
</protein>
<dbReference type="EMBL" id="SIJK02000078">
    <property type="protein sequence ID" value="MBP1468582.1"/>
    <property type="molecule type" value="Genomic_DNA"/>
</dbReference>
<name>A0ABS4DGM2_9CHLR</name>
<dbReference type="InterPro" id="IPR036291">
    <property type="entry name" value="NAD(P)-bd_dom_sf"/>
</dbReference>
<dbReference type="RefSeq" id="WP_135481479.1">
    <property type="nucleotide sequence ID" value="NZ_SIJK02000078.1"/>
</dbReference>
<dbReference type="Gene3D" id="3.40.50.720">
    <property type="entry name" value="NAD(P)-binding Rossmann-like Domain"/>
    <property type="match status" value="1"/>
</dbReference>
<proteinExistence type="inferred from homology"/>
<comment type="caution">
    <text evidence="3">The sequence shown here is derived from an EMBL/GenBank/DDBJ whole genome shotgun (WGS) entry which is preliminary data.</text>
</comment>
<evidence type="ECO:0000313" key="4">
    <source>
        <dbReference type="Proteomes" id="UP001193081"/>
    </source>
</evidence>
<dbReference type="InterPro" id="IPR020904">
    <property type="entry name" value="Sc_DH/Rdtase_CS"/>
</dbReference>
<dbReference type="PANTHER" id="PTHR24321">
    <property type="entry name" value="DEHYDROGENASES, SHORT CHAIN"/>
    <property type="match status" value="1"/>
</dbReference>
<dbReference type="Proteomes" id="UP001193081">
    <property type="component" value="Unassembled WGS sequence"/>
</dbReference>
<gene>
    <name evidence="3" type="ORF">EYB53_022910</name>
</gene>
<dbReference type="PRINTS" id="PR00081">
    <property type="entry name" value="GDHRDH"/>
</dbReference>
<sequence length="253" mass="26004">MNGFHDKAVLITGGGGGIGRATALAFAHAGARVMLGDLDSAAAEETARLVMEAGGEAHVFQCDVAEPAQVEALVQATLERLGRLDCAVNNAGIEASQEGLARLPLATWERTLAVNLSGVFYCMRAEITAMRASGGGAIVNMASALGLVGFVGAAAYVAAKHGVIGLTKTAALEYATRGIRVNAVCPGFIATPMLDRAGVTTDPEREAMIADLHAMRRLGRPEEIAGAVLYLCSDAASFVTGEALVVDGGYTAR</sequence>
<dbReference type="SUPFAM" id="SSF51735">
    <property type="entry name" value="NAD(P)-binding Rossmann-fold domains"/>
    <property type="match status" value="1"/>
</dbReference>